<dbReference type="PANTHER" id="PTHR21197">
    <property type="entry name" value="UDP-GALACTOPYRANOSE MUTASE"/>
    <property type="match status" value="1"/>
</dbReference>
<dbReference type="RefSeq" id="WP_167129921.1">
    <property type="nucleotide sequence ID" value="NZ_JAANCM010000007.1"/>
</dbReference>
<dbReference type="Pfam" id="PF13450">
    <property type="entry name" value="NAD_binding_8"/>
    <property type="match status" value="1"/>
</dbReference>
<dbReference type="GO" id="GO:0005829">
    <property type="term" value="C:cytosol"/>
    <property type="evidence" value="ECO:0007669"/>
    <property type="project" value="TreeGrafter"/>
</dbReference>
<protein>
    <submittedName>
        <fullName evidence="1">NAD(P)-binding protein</fullName>
    </submittedName>
</protein>
<dbReference type="Gene3D" id="3.50.50.60">
    <property type="entry name" value="FAD/NAD(P)-binding domain"/>
    <property type="match status" value="1"/>
</dbReference>
<dbReference type="SUPFAM" id="SSF51971">
    <property type="entry name" value="Nucleotide-binding domain"/>
    <property type="match status" value="1"/>
</dbReference>
<name>A0AA43ZFS2_9HYPH</name>
<proteinExistence type="predicted"/>
<accession>A0AA43ZFS2</accession>
<dbReference type="EMBL" id="JAANCM010000007">
    <property type="protein sequence ID" value="NHT77038.1"/>
    <property type="molecule type" value="Genomic_DNA"/>
</dbReference>
<sequence>MASIAVIGSGISGASCARLLRDNGHSVVIYESKPRTGGLVACTEEEGNLFHRVGGHVFNSHDPRVSRWFWSLFDREAEFIFARRNAAIYIGESFIGYPIENHLYQLPKDQVSKIIPELLEVAREKKNLGNTQNFYDFLLSTFGQTLCEEYFFPYNTKIWNADLREMPMSWLAGKLPMPDLASILHANVFRADEQSMVHSTFFYPRTGGSQFIIDKIISDIEVKFEKCSSIVLGERTLVNGCRYDSVVYTGDIRDLNSIIELTELKTLSASHFPSNGTTTVLCSCDSNPYSWVYIPSIKIRSHRMIMTGNFSPSNNSVALGNGRISCTVEFVGRCTEAEVSEALSMLPFNPKAISLNYESNSYVIQASNTRSEIDKIREGLRARNVWLCGRFAEWEYYNMDAAIASAMHVADEVCARVGND</sequence>
<comment type="caution">
    <text evidence="1">The sequence shown here is derived from an EMBL/GenBank/DDBJ whole genome shotgun (WGS) entry which is preliminary data.</text>
</comment>
<dbReference type="GO" id="GO:0050660">
    <property type="term" value="F:flavin adenine dinucleotide binding"/>
    <property type="evidence" value="ECO:0007669"/>
    <property type="project" value="TreeGrafter"/>
</dbReference>
<organism evidence="1 2">
    <name type="scientific">Ferranicluibacter rubi</name>
    <dbReference type="NCBI Taxonomy" id="2715133"/>
    <lineage>
        <taxon>Bacteria</taxon>
        <taxon>Pseudomonadati</taxon>
        <taxon>Pseudomonadota</taxon>
        <taxon>Alphaproteobacteria</taxon>
        <taxon>Hyphomicrobiales</taxon>
        <taxon>Rhizobiaceae</taxon>
        <taxon>Ferranicluibacter</taxon>
    </lineage>
</organism>
<dbReference type="GO" id="GO:0008767">
    <property type="term" value="F:UDP-galactopyranose mutase activity"/>
    <property type="evidence" value="ECO:0007669"/>
    <property type="project" value="TreeGrafter"/>
</dbReference>
<reference evidence="1" key="1">
    <citation type="submission" date="2020-03" db="EMBL/GenBank/DDBJ databases">
        <title>Ferranicluibacter endophyticum gen. nov., sp. nov., a new genus isolated from Rubus ulmifolius Schott. stem.</title>
        <authorList>
            <person name="Roca-Couso R."/>
            <person name="Flores-Felix J.D."/>
            <person name="Igual J.M."/>
            <person name="Rivas R."/>
        </authorList>
    </citation>
    <scope>NUCLEOTIDE SEQUENCE</scope>
    <source>
        <strain evidence="1">CRRU44</strain>
    </source>
</reference>
<evidence type="ECO:0000313" key="1">
    <source>
        <dbReference type="EMBL" id="NHT77038.1"/>
    </source>
</evidence>
<dbReference type="AlphaFoldDB" id="A0AA43ZFS2"/>
<dbReference type="PRINTS" id="PR00419">
    <property type="entry name" value="ADXRDTASE"/>
</dbReference>
<dbReference type="Proteomes" id="UP001155840">
    <property type="component" value="Unassembled WGS sequence"/>
</dbReference>
<evidence type="ECO:0000313" key="2">
    <source>
        <dbReference type="Proteomes" id="UP001155840"/>
    </source>
</evidence>
<keyword evidence="2" id="KW-1185">Reference proteome</keyword>
<dbReference type="PANTHER" id="PTHR21197:SF0">
    <property type="entry name" value="UDP-GALACTOPYRANOSE MUTASE"/>
    <property type="match status" value="1"/>
</dbReference>
<gene>
    <name evidence="1" type="ORF">G8E10_15055</name>
</gene>
<dbReference type="InterPro" id="IPR036188">
    <property type="entry name" value="FAD/NAD-bd_sf"/>
</dbReference>